<comment type="similarity">
    <text evidence="2">Belongs to the glycosyltransferase 2 family.</text>
</comment>
<comment type="pathway">
    <text evidence="1">Cell wall biogenesis; cell wall polysaccharide biosynthesis.</text>
</comment>
<accession>A0A9D1PBZ8</accession>
<dbReference type="EMBL" id="DXIQ01000017">
    <property type="protein sequence ID" value="HIV37926.1"/>
    <property type="molecule type" value="Genomic_DNA"/>
</dbReference>
<dbReference type="Gene3D" id="3.90.550.10">
    <property type="entry name" value="Spore Coat Polysaccharide Biosynthesis Protein SpsA, Chain A"/>
    <property type="match status" value="1"/>
</dbReference>
<dbReference type="Proteomes" id="UP000886814">
    <property type="component" value="Unassembled WGS sequence"/>
</dbReference>
<dbReference type="SUPFAM" id="SSF53448">
    <property type="entry name" value="Nucleotide-diphospho-sugar transferases"/>
    <property type="match status" value="1"/>
</dbReference>
<evidence type="ECO:0000256" key="4">
    <source>
        <dbReference type="ARBA" id="ARBA00022679"/>
    </source>
</evidence>
<dbReference type="PANTHER" id="PTHR43179:SF12">
    <property type="entry name" value="GALACTOFURANOSYLTRANSFERASE GLFT2"/>
    <property type="match status" value="1"/>
</dbReference>
<organism evidence="7 8">
    <name type="scientific">Candidatus Blautia stercorigallinarum</name>
    <dbReference type="NCBI Taxonomy" id="2838501"/>
    <lineage>
        <taxon>Bacteria</taxon>
        <taxon>Bacillati</taxon>
        <taxon>Bacillota</taxon>
        <taxon>Clostridia</taxon>
        <taxon>Lachnospirales</taxon>
        <taxon>Lachnospiraceae</taxon>
        <taxon>Blautia</taxon>
    </lineage>
</organism>
<reference evidence="7" key="1">
    <citation type="journal article" date="2021" name="PeerJ">
        <title>Extensive microbial diversity within the chicken gut microbiome revealed by metagenomics and culture.</title>
        <authorList>
            <person name="Gilroy R."/>
            <person name="Ravi A."/>
            <person name="Getino M."/>
            <person name="Pursley I."/>
            <person name="Horton D.L."/>
            <person name="Alikhan N.F."/>
            <person name="Baker D."/>
            <person name="Gharbi K."/>
            <person name="Hall N."/>
            <person name="Watson M."/>
            <person name="Adriaenssens E.M."/>
            <person name="Foster-Nyarko E."/>
            <person name="Jarju S."/>
            <person name="Secka A."/>
            <person name="Antonio M."/>
            <person name="Oren A."/>
            <person name="Chaudhuri R.R."/>
            <person name="La Ragione R."/>
            <person name="Hildebrand F."/>
            <person name="Pallen M.J."/>
        </authorList>
    </citation>
    <scope>NUCLEOTIDE SEQUENCE</scope>
    <source>
        <strain evidence="7">CHK195-9823</strain>
    </source>
</reference>
<evidence type="ECO:0000256" key="5">
    <source>
        <dbReference type="SAM" id="Phobius"/>
    </source>
</evidence>
<protein>
    <submittedName>
        <fullName evidence="7">Glycosyltransferase family 2 protein</fullName>
    </submittedName>
</protein>
<keyword evidence="5" id="KW-1133">Transmembrane helix</keyword>
<keyword evidence="3" id="KW-0328">Glycosyltransferase</keyword>
<evidence type="ECO:0000256" key="3">
    <source>
        <dbReference type="ARBA" id="ARBA00022676"/>
    </source>
</evidence>
<evidence type="ECO:0000256" key="2">
    <source>
        <dbReference type="ARBA" id="ARBA00006739"/>
    </source>
</evidence>
<dbReference type="AlphaFoldDB" id="A0A9D1PBZ8"/>
<evidence type="ECO:0000313" key="7">
    <source>
        <dbReference type="EMBL" id="HIV37926.1"/>
    </source>
</evidence>
<name>A0A9D1PBZ8_9FIRM</name>
<sequence length="318" mass="36425">MCKVSVIIPNYNGKKYLKDCLDAMENQSFRDFEVLLVDNGSEDGSREYVEEAYPWVRLIPLSENTGFCGAVNQGIKKSSSPLVILLNNDTIAEKNFVEELVKGMESKPRAFSCQAKLLEMRHQDRVDDAGNYYCALGWAFADGKGKPEENYNREKKIFASCAGAAIYRRELLDKTGFFDEEHFAYLEDLDIGYRGRLLGYENWFCPKARVLHVGSGTTGSRYNLFKVRYSSRNNVYLIYKNMPLLQIIWNLPLFILGFGVKMAFFTMKGFGREYAAGLKNGIAISAKNREKKFHALSVKRYLEIQLELYKNLGKFLIK</sequence>
<evidence type="ECO:0000259" key="6">
    <source>
        <dbReference type="Pfam" id="PF00535"/>
    </source>
</evidence>
<dbReference type="InterPro" id="IPR029044">
    <property type="entry name" value="Nucleotide-diphossugar_trans"/>
</dbReference>
<dbReference type="InterPro" id="IPR001173">
    <property type="entry name" value="Glyco_trans_2-like"/>
</dbReference>
<feature type="domain" description="Glycosyltransferase 2-like" evidence="6">
    <location>
        <begin position="5"/>
        <end position="174"/>
    </location>
</feature>
<dbReference type="CDD" id="cd04186">
    <property type="entry name" value="GT_2_like_c"/>
    <property type="match status" value="1"/>
</dbReference>
<gene>
    <name evidence="7" type="ORF">H9747_02845</name>
</gene>
<dbReference type="GO" id="GO:0016757">
    <property type="term" value="F:glycosyltransferase activity"/>
    <property type="evidence" value="ECO:0007669"/>
    <property type="project" value="UniProtKB-KW"/>
</dbReference>
<proteinExistence type="inferred from homology"/>
<feature type="transmembrane region" description="Helical" evidence="5">
    <location>
        <begin position="247"/>
        <end position="264"/>
    </location>
</feature>
<keyword evidence="5" id="KW-0472">Membrane</keyword>
<keyword evidence="5" id="KW-0812">Transmembrane</keyword>
<comment type="caution">
    <text evidence="7">The sequence shown here is derived from an EMBL/GenBank/DDBJ whole genome shotgun (WGS) entry which is preliminary data.</text>
</comment>
<keyword evidence="4" id="KW-0808">Transferase</keyword>
<evidence type="ECO:0000313" key="8">
    <source>
        <dbReference type="Proteomes" id="UP000886814"/>
    </source>
</evidence>
<dbReference type="Pfam" id="PF00535">
    <property type="entry name" value="Glycos_transf_2"/>
    <property type="match status" value="1"/>
</dbReference>
<dbReference type="PANTHER" id="PTHR43179">
    <property type="entry name" value="RHAMNOSYLTRANSFERASE WBBL"/>
    <property type="match status" value="1"/>
</dbReference>
<evidence type="ECO:0000256" key="1">
    <source>
        <dbReference type="ARBA" id="ARBA00004776"/>
    </source>
</evidence>
<reference evidence="7" key="2">
    <citation type="submission" date="2021-04" db="EMBL/GenBank/DDBJ databases">
        <authorList>
            <person name="Gilroy R."/>
        </authorList>
    </citation>
    <scope>NUCLEOTIDE SEQUENCE</scope>
    <source>
        <strain evidence="7">CHK195-9823</strain>
    </source>
</reference>